<keyword evidence="8" id="KW-1185">Reference proteome</keyword>
<dbReference type="Pfam" id="PF05485">
    <property type="entry name" value="THAP"/>
    <property type="match status" value="1"/>
</dbReference>
<evidence type="ECO:0000313" key="8">
    <source>
        <dbReference type="Proteomes" id="UP001627154"/>
    </source>
</evidence>
<keyword evidence="1" id="KW-0479">Metal-binding</keyword>
<dbReference type="GO" id="GO:0003677">
    <property type="term" value="F:DNA binding"/>
    <property type="evidence" value="ECO:0007669"/>
    <property type="project" value="UniProtKB-UniRule"/>
</dbReference>
<dbReference type="Proteomes" id="UP001627154">
    <property type="component" value="Unassembled WGS sequence"/>
</dbReference>
<name>A0ABD2WHX4_9HYME</name>
<protein>
    <recommendedName>
        <fullName evidence="6">THAP-type domain-containing protein</fullName>
    </recommendedName>
</protein>
<dbReference type="PROSITE" id="PS50950">
    <property type="entry name" value="ZF_THAP"/>
    <property type="match status" value="1"/>
</dbReference>
<evidence type="ECO:0000256" key="2">
    <source>
        <dbReference type="ARBA" id="ARBA00022771"/>
    </source>
</evidence>
<dbReference type="GO" id="GO:0008270">
    <property type="term" value="F:zinc ion binding"/>
    <property type="evidence" value="ECO:0007669"/>
    <property type="project" value="UniProtKB-KW"/>
</dbReference>
<evidence type="ECO:0000256" key="3">
    <source>
        <dbReference type="ARBA" id="ARBA00022833"/>
    </source>
</evidence>
<evidence type="ECO:0000313" key="7">
    <source>
        <dbReference type="EMBL" id="KAL3392310.1"/>
    </source>
</evidence>
<sequence length="240" mass="27591">MTNKRLVAKKCCVYNCNSKSTSENINLYHFPTDNKLFPHKVARRNAWVEAVRLNNANGSEWKPTKSSLICNLHFAGLKKSEHPLNPGYNPTIFPPIYKKIVTNPQKACERFDRWKKRSEVRQESGKKNFTIPNEEVDLQEISSSINDFDGDDLFEEEIELETVKSKNVQTQVDFLFNKKEKEVEEDILLPAFICSRMPSYNNQINKRDAETYIAAPNSSIKKCQLNELPIKSDIGGFNQG</sequence>
<feature type="domain" description="THAP-type" evidence="6">
    <location>
        <begin position="7"/>
        <end position="93"/>
    </location>
</feature>
<evidence type="ECO:0000256" key="4">
    <source>
        <dbReference type="ARBA" id="ARBA00023125"/>
    </source>
</evidence>
<reference evidence="7 8" key="1">
    <citation type="journal article" date="2024" name="bioRxiv">
        <title>A reference genome for Trichogramma kaykai: A tiny desert-dwelling parasitoid wasp with competing sex-ratio distorters.</title>
        <authorList>
            <person name="Culotta J."/>
            <person name="Lindsey A.R."/>
        </authorList>
    </citation>
    <scope>NUCLEOTIDE SEQUENCE [LARGE SCALE GENOMIC DNA]</scope>
    <source>
        <strain evidence="7 8">KSX58</strain>
    </source>
</reference>
<accession>A0ABD2WHX4</accession>
<dbReference type="InterPro" id="IPR006612">
    <property type="entry name" value="THAP_Znf"/>
</dbReference>
<keyword evidence="3" id="KW-0862">Zinc</keyword>
<dbReference type="AlphaFoldDB" id="A0ABD2WHX4"/>
<evidence type="ECO:0000259" key="6">
    <source>
        <dbReference type="PROSITE" id="PS50950"/>
    </source>
</evidence>
<evidence type="ECO:0000256" key="1">
    <source>
        <dbReference type="ARBA" id="ARBA00022723"/>
    </source>
</evidence>
<proteinExistence type="predicted"/>
<dbReference type="SMART" id="SM00980">
    <property type="entry name" value="THAP"/>
    <property type="match status" value="1"/>
</dbReference>
<keyword evidence="4 5" id="KW-0238">DNA-binding</keyword>
<organism evidence="7 8">
    <name type="scientific">Trichogramma kaykai</name>
    <dbReference type="NCBI Taxonomy" id="54128"/>
    <lineage>
        <taxon>Eukaryota</taxon>
        <taxon>Metazoa</taxon>
        <taxon>Ecdysozoa</taxon>
        <taxon>Arthropoda</taxon>
        <taxon>Hexapoda</taxon>
        <taxon>Insecta</taxon>
        <taxon>Pterygota</taxon>
        <taxon>Neoptera</taxon>
        <taxon>Endopterygota</taxon>
        <taxon>Hymenoptera</taxon>
        <taxon>Apocrita</taxon>
        <taxon>Proctotrupomorpha</taxon>
        <taxon>Chalcidoidea</taxon>
        <taxon>Trichogrammatidae</taxon>
        <taxon>Trichogramma</taxon>
    </lineage>
</organism>
<gene>
    <name evidence="7" type="ORF">TKK_013137</name>
</gene>
<evidence type="ECO:0000256" key="5">
    <source>
        <dbReference type="PROSITE-ProRule" id="PRU00309"/>
    </source>
</evidence>
<comment type="caution">
    <text evidence="7">The sequence shown here is derived from an EMBL/GenBank/DDBJ whole genome shotgun (WGS) entry which is preliminary data.</text>
</comment>
<dbReference type="SUPFAM" id="SSF57716">
    <property type="entry name" value="Glucocorticoid receptor-like (DNA-binding domain)"/>
    <property type="match status" value="1"/>
</dbReference>
<dbReference type="EMBL" id="JBJJXI010000106">
    <property type="protein sequence ID" value="KAL3392310.1"/>
    <property type="molecule type" value="Genomic_DNA"/>
</dbReference>
<keyword evidence="2 5" id="KW-0863">Zinc-finger</keyword>